<dbReference type="RefSeq" id="WP_184304171.1">
    <property type="nucleotide sequence ID" value="NZ_JACHXU010000005.1"/>
</dbReference>
<dbReference type="InterPro" id="IPR045584">
    <property type="entry name" value="Pilin-like"/>
</dbReference>
<accession>A0A7W5DWV6</accession>
<dbReference type="PANTHER" id="PTHR30093:SF2">
    <property type="entry name" value="TYPE II SECRETION SYSTEM PROTEIN H"/>
    <property type="match status" value="1"/>
</dbReference>
<dbReference type="SUPFAM" id="SSF54523">
    <property type="entry name" value="Pili subunits"/>
    <property type="match status" value="1"/>
</dbReference>
<dbReference type="NCBIfam" id="TIGR02532">
    <property type="entry name" value="IV_pilin_GFxxxE"/>
    <property type="match status" value="1"/>
</dbReference>
<dbReference type="Pfam" id="PF07596">
    <property type="entry name" value="SBP_bac_10"/>
    <property type="match status" value="1"/>
</dbReference>
<feature type="domain" description="DUF1559" evidence="2">
    <location>
        <begin position="34"/>
        <end position="377"/>
    </location>
</feature>
<organism evidence="3 4">
    <name type="scientific">Aporhodopirellula rubra</name>
    <dbReference type="NCBI Taxonomy" id="980271"/>
    <lineage>
        <taxon>Bacteria</taxon>
        <taxon>Pseudomonadati</taxon>
        <taxon>Planctomycetota</taxon>
        <taxon>Planctomycetia</taxon>
        <taxon>Pirellulales</taxon>
        <taxon>Pirellulaceae</taxon>
        <taxon>Aporhodopirellula</taxon>
    </lineage>
</organism>
<dbReference type="Proteomes" id="UP000536179">
    <property type="component" value="Unassembled WGS sequence"/>
</dbReference>
<proteinExistence type="predicted"/>
<dbReference type="Pfam" id="PF07963">
    <property type="entry name" value="N_methyl"/>
    <property type="match status" value="1"/>
</dbReference>
<dbReference type="Gene3D" id="3.30.700.10">
    <property type="entry name" value="Glycoprotein, Type 4 Pilin"/>
    <property type="match status" value="1"/>
</dbReference>
<gene>
    <name evidence="3" type="ORF">FHS27_001821</name>
</gene>
<feature type="region of interest" description="Disordered" evidence="1">
    <location>
        <begin position="186"/>
        <end position="212"/>
    </location>
</feature>
<sequence length="419" mass="44554">MIKPQKKLGFTLVELLVVIAIIGVLVGLLLPAVQAAREAARRMSCSNNFKQIGLAIHNYHSSYNQIPTWCAGTFENGGDSRNPPTANNLFNLSHIPAIMPFMEQQALWELISNPYDTGGSGNPNEMIQPFGPYPDLTLAHHAAFGGYEPFLTNIPTLRCPSDPGVGLPAQGRTNYGASLGDSFLRADGSGLDRKGEVPFSGGRSRESWTRQQEGAGRGFFNARFTGRAFRDITDGLANTICMAEIITDLGDNDKRSTPAGDSAGPGSRRSGANVLGGNHNKCKSLIDPERPQFYDFSLSSGTIGRVGGAEHGRGYKWAAGISLYTGVIEMFPPNSELCISKDALGTGLLPAASRHQGGCHILMADGAVKFVTDSIDTGNSQDPNARVVGNGVDIGSESPFGIWGAMGSCKGAEVIDEEF</sequence>
<dbReference type="PANTHER" id="PTHR30093">
    <property type="entry name" value="GENERAL SECRETION PATHWAY PROTEIN G"/>
    <property type="match status" value="1"/>
</dbReference>
<reference evidence="3 4" key="1">
    <citation type="submission" date="2020-08" db="EMBL/GenBank/DDBJ databases">
        <title>Genomic Encyclopedia of Type Strains, Phase III (KMG-III): the genomes of soil and plant-associated and newly described type strains.</title>
        <authorList>
            <person name="Whitman W."/>
        </authorList>
    </citation>
    <scope>NUCLEOTIDE SEQUENCE [LARGE SCALE GENOMIC DNA]</scope>
    <source>
        <strain evidence="3 4">CECT 8075</strain>
    </source>
</reference>
<dbReference type="NCBIfam" id="TIGR04294">
    <property type="entry name" value="pre_pil_HX9DG"/>
    <property type="match status" value="1"/>
</dbReference>
<evidence type="ECO:0000313" key="3">
    <source>
        <dbReference type="EMBL" id="MBB3206013.1"/>
    </source>
</evidence>
<dbReference type="InterPro" id="IPR011453">
    <property type="entry name" value="DUF1559"/>
</dbReference>
<dbReference type="InterPro" id="IPR012902">
    <property type="entry name" value="N_methyl_site"/>
</dbReference>
<protein>
    <submittedName>
        <fullName evidence="3">Prepilin-type N-terminal cleavage/methylation domain-containing protein/prepilin-type processing-associated H-X9-DG protein</fullName>
    </submittedName>
</protein>
<dbReference type="InterPro" id="IPR027558">
    <property type="entry name" value="Pre_pil_HX9DG_C"/>
</dbReference>
<evidence type="ECO:0000259" key="2">
    <source>
        <dbReference type="Pfam" id="PF07596"/>
    </source>
</evidence>
<dbReference type="AlphaFoldDB" id="A0A7W5DWV6"/>
<evidence type="ECO:0000256" key="1">
    <source>
        <dbReference type="SAM" id="MobiDB-lite"/>
    </source>
</evidence>
<feature type="region of interest" description="Disordered" evidence="1">
    <location>
        <begin position="251"/>
        <end position="274"/>
    </location>
</feature>
<evidence type="ECO:0000313" key="4">
    <source>
        <dbReference type="Proteomes" id="UP000536179"/>
    </source>
</evidence>
<keyword evidence="4" id="KW-1185">Reference proteome</keyword>
<comment type="caution">
    <text evidence="3">The sequence shown here is derived from an EMBL/GenBank/DDBJ whole genome shotgun (WGS) entry which is preliminary data.</text>
</comment>
<dbReference type="EMBL" id="JACHXU010000005">
    <property type="protein sequence ID" value="MBB3206013.1"/>
    <property type="molecule type" value="Genomic_DNA"/>
</dbReference>
<name>A0A7W5DWV6_9BACT</name>